<dbReference type="InterPro" id="IPR017517">
    <property type="entry name" value="Maleyloyr_isom"/>
</dbReference>
<comment type="caution">
    <text evidence="2">The sequence shown here is derived from an EMBL/GenBank/DDBJ whole genome shotgun (WGS) entry which is preliminary data.</text>
</comment>
<dbReference type="Pfam" id="PF11716">
    <property type="entry name" value="MDMPI_N"/>
    <property type="match status" value="1"/>
</dbReference>
<dbReference type="SUPFAM" id="SSF109854">
    <property type="entry name" value="DinB/YfiT-like putative metalloenzymes"/>
    <property type="match status" value="1"/>
</dbReference>
<proteinExistence type="predicted"/>
<evidence type="ECO:0000313" key="3">
    <source>
        <dbReference type="Proteomes" id="UP001602245"/>
    </source>
</evidence>
<keyword evidence="3" id="KW-1185">Reference proteome</keyword>
<protein>
    <submittedName>
        <fullName evidence="2">Maleylpyruvate isomerase family mycothiol-dependent enzyme</fullName>
    </submittedName>
</protein>
<feature type="domain" description="Mycothiol-dependent maleylpyruvate isomerase metal-binding" evidence="1">
    <location>
        <begin position="17"/>
        <end position="102"/>
    </location>
</feature>
<accession>A0ABW6WNM2</accession>
<sequence>MTEDEIWRVVHERRLSVADLLDDLGPEEWDRPTLCAEWRVRDVAAHLTQQQLTVRDELKMLALWRGSVENMTRDAARRKARSASPAQLVAELRATAASRRHTVGVTQLECLIDLLVHEQDIALPLGRRREMPTTAAAVAATRVLTMRFPPPLPSVRGMAGVRLVATDVAWTHGAGPVVEGPMAALLLVCAGRTVALPELSGPGADRLRGNRS</sequence>
<gene>
    <name evidence="2" type="ORF">ACFY35_36030</name>
</gene>
<dbReference type="GO" id="GO:0016853">
    <property type="term" value="F:isomerase activity"/>
    <property type="evidence" value="ECO:0007669"/>
    <property type="project" value="UniProtKB-KW"/>
</dbReference>
<reference evidence="2 3" key="1">
    <citation type="submission" date="2024-10" db="EMBL/GenBank/DDBJ databases">
        <title>The Natural Products Discovery Center: Release of the First 8490 Sequenced Strains for Exploring Actinobacteria Biosynthetic Diversity.</title>
        <authorList>
            <person name="Kalkreuter E."/>
            <person name="Kautsar S.A."/>
            <person name="Yang D."/>
            <person name="Bader C.D."/>
            <person name="Teijaro C.N."/>
            <person name="Fluegel L."/>
            <person name="Davis C.M."/>
            <person name="Simpson J.R."/>
            <person name="Lauterbach L."/>
            <person name="Steele A.D."/>
            <person name="Gui C."/>
            <person name="Meng S."/>
            <person name="Li G."/>
            <person name="Viehrig K."/>
            <person name="Ye F."/>
            <person name="Su P."/>
            <person name="Kiefer A.F."/>
            <person name="Nichols A."/>
            <person name="Cepeda A.J."/>
            <person name="Yan W."/>
            <person name="Fan B."/>
            <person name="Jiang Y."/>
            <person name="Adhikari A."/>
            <person name="Zheng C.-J."/>
            <person name="Schuster L."/>
            <person name="Cowan T.M."/>
            <person name="Smanski M.J."/>
            <person name="Chevrette M.G."/>
            <person name="De Carvalho L.P.S."/>
            <person name="Shen B."/>
        </authorList>
    </citation>
    <scope>NUCLEOTIDE SEQUENCE [LARGE SCALE GENOMIC DNA]</scope>
    <source>
        <strain evidence="2 3">NPDC000087</strain>
    </source>
</reference>
<dbReference type="InterPro" id="IPR024344">
    <property type="entry name" value="MDMPI_metal-binding"/>
</dbReference>
<keyword evidence="2" id="KW-0413">Isomerase</keyword>
<evidence type="ECO:0000313" key="2">
    <source>
        <dbReference type="EMBL" id="MFF5294882.1"/>
    </source>
</evidence>
<name>A0ABW6WNM2_9ACTN</name>
<dbReference type="InterPro" id="IPR034660">
    <property type="entry name" value="DinB/YfiT-like"/>
</dbReference>
<organism evidence="2 3">
    <name type="scientific">Paractinoplanes globisporus</name>
    <dbReference type="NCBI Taxonomy" id="113565"/>
    <lineage>
        <taxon>Bacteria</taxon>
        <taxon>Bacillati</taxon>
        <taxon>Actinomycetota</taxon>
        <taxon>Actinomycetes</taxon>
        <taxon>Micromonosporales</taxon>
        <taxon>Micromonosporaceae</taxon>
        <taxon>Paractinoplanes</taxon>
    </lineage>
</organism>
<dbReference type="Gene3D" id="1.20.120.450">
    <property type="entry name" value="dinb family like domain"/>
    <property type="match status" value="1"/>
</dbReference>
<evidence type="ECO:0000259" key="1">
    <source>
        <dbReference type="Pfam" id="PF11716"/>
    </source>
</evidence>
<dbReference type="Proteomes" id="UP001602245">
    <property type="component" value="Unassembled WGS sequence"/>
</dbReference>
<dbReference type="RefSeq" id="WP_020517460.1">
    <property type="nucleotide sequence ID" value="NZ_JBIAZU010000006.1"/>
</dbReference>
<dbReference type="EMBL" id="JBIAZU010000006">
    <property type="protein sequence ID" value="MFF5294882.1"/>
    <property type="molecule type" value="Genomic_DNA"/>
</dbReference>
<dbReference type="NCBIfam" id="TIGR03083">
    <property type="entry name" value="maleylpyruvate isomerase family mycothiol-dependent enzyme"/>
    <property type="match status" value="1"/>
</dbReference>